<evidence type="ECO:0000256" key="4">
    <source>
        <dbReference type="ARBA" id="ARBA00024446"/>
    </source>
</evidence>
<comment type="subunit">
    <text evidence="5">The basic unit is a heterodimer which dimerizes to form tetramers. The heterotetramers trimerize; 6 large subunits form a core ring with 6 small subunits projecting outwards.</text>
</comment>
<comment type="subcellular location">
    <subcellularLocation>
        <location evidence="5">Bacterial microcompartment</location>
    </subcellularLocation>
</comment>
<feature type="binding site" evidence="5">
    <location>
        <position position="154"/>
    </location>
    <ligand>
        <name>adenosylcob(III)alamin</name>
        <dbReference type="ChEBI" id="CHEBI:18408"/>
    </ligand>
</feature>
<dbReference type="GO" id="GO:0008851">
    <property type="term" value="F:ethanolamine ammonia-lyase activity"/>
    <property type="evidence" value="ECO:0007669"/>
    <property type="project" value="UniProtKB-UniRule"/>
</dbReference>
<reference evidence="6 7" key="1">
    <citation type="submission" date="2018-05" db="EMBL/GenBank/DDBJ databases">
        <title>Complete genome sequence of Arcticibacterium luteifluviistationis SM1504T, a cytophagaceae bacterium isolated from Arctic surface seawater.</title>
        <authorList>
            <person name="Li Y."/>
            <person name="Qin Q.-L."/>
        </authorList>
    </citation>
    <scope>NUCLEOTIDE SEQUENCE [LARGE SCALE GENOMIC DNA]</scope>
    <source>
        <strain evidence="6 7">SM1504</strain>
    </source>
</reference>
<evidence type="ECO:0000313" key="7">
    <source>
        <dbReference type="Proteomes" id="UP000249873"/>
    </source>
</evidence>
<dbReference type="KEGG" id="als:DJ013_14035"/>
<protein>
    <recommendedName>
        <fullName evidence="5">Ethanolamine ammonia-lyase small subunit</fullName>
        <shortName evidence="5">EAL small subunit</shortName>
        <ecNumber evidence="5">4.3.1.7</ecNumber>
    </recommendedName>
</protein>
<dbReference type="InterPro" id="IPR042251">
    <property type="entry name" value="EutC_C"/>
</dbReference>
<accession>A0A2Z4GDX1</accession>
<dbReference type="EC" id="4.3.1.7" evidence="5"/>
<dbReference type="GO" id="GO:0046336">
    <property type="term" value="P:ethanolamine catabolic process"/>
    <property type="evidence" value="ECO:0007669"/>
    <property type="project" value="UniProtKB-UniRule"/>
</dbReference>
<dbReference type="GO" id="GO:0006520">
    <property type="term" value="P:amino acid metabolic process"/>
    <property type="evidence" value="ECO:0007669"/>
    <property type="project" value="InterPro"/>
</dbReference>
<dbReference type="PIRSF" id="PIRSF018982">
    <property type="entry name" value="EutC"/>
    <property type="match status" value="1"/>
</dbReference>
<dbReference type="Proteomes" id="UP000249873">
    <property type="component" value="Chromosome"/>
</dbReference>
<evidence type="ECO:0000256" key="3">
    <source>
        <dbReference type="ARBA" id="ARBA00023285"/>
    </source>
</evidence>
<feature type="binding site" evidence="5">
    <location>
        <position position="204"/>
    </location>
    <ligand>
        <name>adenosylcob(III)alamin</name>
        <dbReference type="ChEBI" id="CHEBI:18408"/>
    </ligand>
</feature>
<dbReference type="InterPro" id="IPR009246">
    <property type="entry name" value="EutC"/>
</dbReference>
<keyword evidence="1 5" id="KW-0846">Cobalamin</keyword>
<dbReference type="PANTHER" id="PTHR39330:SF1">
    <property type="entry name" value="ETHANOLAMINE AMMONIA-LYASE SMALL SUBUNIT"/>
    <property type="match status" value="1"/>
</dbReference>
<dbReference type="GO" id="GO:0031471">
    <property type="term" value="C:ethanolamine degradation polyhedral organelle"/>
    <property type="evidence" value="ECO:0007669"/>
    <property type="project" value="UniProtKB-UniRule"/>
</dbReference>
<dbReference type="OrthoDB" id="114248at2"/>
<comment type="catalytic activity">
    <reaction evidence="5">
        <text>ethanolamine = acetaldehyde + NH4(+)</text>
        <dbReference type="Rhea" id="RHEA:15313"/>
        <dbReference type="ChEBI" id="CHEBI:15343"/>
        <dbReference type="ChEBI" id="CHEBI:28938"/>
        <dbReference type="ChEBI" id="CHEBI:57603"/>
        <dbReference type="EC" id="4.3.1.7"/>
    </reaction>
</comment>
<comment type="pathway">
    <text evidence="5">Amine and polyamine degradation; ethanolamine degradation.</text>
</comment>
<dbReference type="NCBIfam" id="NF003971">
    <property type="entry name" value="PRK05465.1"/>
    <property type="match status" value="1"/>
</dbReference>
<keyword evidence="2 5" id="KW-0456">Lyase</keyword>
<dbReference type="HAMAP" id="MF_00601">
    <property type="entry name" value="EutC"/>
    <property type="match status" value="1"/>
</dbReference>
<evidence type="ECO:0000256" key="2">
    <source>
        <dbReference type="ARBA" id="ARBA00023239"/>
    </source>
</evidence>
<comment type="cofactor">
    <cofactor evidence="5">
        <name>adenosylcob(III)alamin</name>
        <dbReference type="ChEBI" id="CHEBI:18408"/>
    </cofactor>
    <text evidence="5">Binds between the large and small subunits.</text>
</comment>
<dbReference type="Pfam" id="PF05985">
    <property type="entry name" value="EutC"/>
    <property type="match status" value="1"/>
</dbReference>
<organism evidence="6 7">
    <name type="scientific">Arcticibacterium luteifluviistationis</name>
    <dbReference type="NCBI Taxonomy" id="1784714"/>
    <lineage>
        <taxon>Bacteria</taxon>
        <taxon>Pseudomonadati</taxon>
        <taxon>Bacteroidota</taxon>
        <taxon>Cytophagia</taxon>
        <taxon>Cytophagales</taxon>
        <taxon>Leadbetterellaceae</taxon>
        <taxon>Arcticibacterium</taxon>
    </lineage>
</organism>
<dbReference type="EMBL" id="CP029480">
    <property type="protein sequence ID" value="AWV99225.1"/>
    <property type="molecule type" value="Genomic_DNA"/>
</dbReference>
<comment type="function">
    <text evidence="5">Catalyzes the deamination of various vicinal amino-alcohols to oxo compounds. Allows this organism to utilize ethanolamine as the sole source of nitrogen and carbon in the presence of external vitamin B12.</text>
</comment>
<dbReference type="Gene3D" id="3.40.50.11240">
    <property type="entry name" value="Ethanolamine ammonia-lyase light chain (EutC)"/>
    <property type="match status" value="1"/>
</dbReference>
<name>A0A2Z4GDX1_9BACT</name>
<evidence type="ECO:0000313" key="6">
    <source>
        <dbReference type="EMBL" id="AWV99225.1"/>
    </source>
</evidence>
<dbReference type="GO" id="GO:0009350">
    <property type="term" value="C:ethanolamine ammonia-lyase complex"/>
    <property type="evidence" value="ECO:0007669"/>
    <property type="project" value="UniProtKB-UniRule"/>
</dbReference>
<dbReference type="Gene3D" id="1.10.30.40">
    <property type="entry name" value="Ethanolamine ammonia-lyase light chain (EutC), N-terminal domain"/>
    <property type="match status" value="1"/>
</dbReference>
<sequence length="256" mass="28458">METKIIQEDPWDKLRSFSKARIALGHVGGSLPLREVLDFKLAHANAKDAINSELEVEKIMAQLAVFQLPIFQVKSQIENRNQYLKRPDLGRKLNKESVQLLKGEQQKFDIVFILADGLSAEAINSHAVEVLNQILPELAANYKIGIVVATQARVALGDEIGELLNAKFTAIFIGERPGLSSPKSMGIYTTYAPKMGLTDERRNCISNIHEDGLNYSEAAEILHYLINESFRRQLSGVNLKLDLGGLDLGEYSSLPK</sequence>
<keyword evidence="4 5" id="KW-1283">Bacterial microcompartment</keyword>
<dbReference type="GO" id="GO:0031419">
    <property type="term" value="F:cobalamin binding"/>
    <property type="evidence" value="ECO:0007669"/>
    <property type="project" value="UniProtKB-UniRule"/>
</dbReference>
<keyword evidence="3 5" id="KW-0170">Cobalt</keyword>
<dbReference type="UniPathway" id="UPA00560"/>
<dbReference type="RefSeq" id="WP_111372451.1">
    <property type="nucleotide sequence ID" value="NZ_CP029480.1"/>
</dbReference>
<dbReference type="AlphaFoldDB" id="A0A2Z4GDX1"/>
<dbReference type="InterPro" id="IPR042255">
    <property type="entry name" value="EutC_N"/>
</dbReference>
<proteinExistence type="inferred from homology"/>
<evidence type="ECO:0000256" key="1">
    <source>
        <dbReference type="ARBA" id="ARBA00022628"/>
    </source>
</evidence>
<evidence type="ECO:0000256" key="5">
    <source>
        <dbReference type="HAMAP-Rule" id="MF_00601"/>
    </source>
</evidence>
<dbReference type="PANTHER" id="PTHR39330">
    <property type="entry name" value="ETHANOLAMINE AMMONIA-LYASE LIGHT CHAIN"/>
    <property type="match status" value="1"/>
</dbReference>
<feature type="binding site" evidence="5">
    <location>
        <position position="175"/>
    </location>
    <ligand>
        <name>adenosylcob(III)alamin</name>
        <dbReference type="ChEBI" id="CHEBI:18408"/>
    </ligand>
</feature>
<gene>
    <name evidence="5" type="primary">eutC</name>
    <name evidence="6" type="ORF">DJ013_14035</name>
</gene>
<comment type="similarity">
    <text evidence="5">Belongs to the EutC family.</text>
</comment>
<keyword evidence="7" id="KW-1185">Reference proteome</keyword>